<feature type="compositionally biased region" description="Polar residues" evidence="2">
    <location>
        <begin position="758"/>
        <end position="767"/>
    </location>
</feature>
<dbReference type="Proteomes" id="UP000264800">
    <property type="component" value="Unplaced"/>
</dbReference>
<feature type="compositionally biased region" description="Low complexity" evidence="2">
    <location>
        <begin position="315"/>
        <end position="328"/>
    </location>
</feature>
<reference evidence="4" key="2">
    <citation type="submission" date="2025-09" db="UniProtKB">
        <authorList>
            <consortium name="Ensembl"/>
        </authorList>
    </citation>
    <scope>IDENTIFICATION</scope>
</reference>
<keyword evidence="1" id="KW-0597">Phosphoprotein</keyword>
<feature type="compositionally biased region" description="Acidic residues" evidence="2">
    <location>
        <begin position="938"/>
        <end position="951"/>
    </location>
</feature>
<feature type="compositionally biased region" description="Low complexity" evidence="2">
    <location>
        <begin position="389"/>
        <end position="403"/>
    </location>
</feature>
<dbReference type="InterPro" id="IPR043443">
    <property type="entry name" value="FYB1/2-like"/>
</dbReference>
<dbReference type="OrthoDB" id="5986624at2759"/>
<feature type="region of interest" description="Disordered" evidence="2">
    <location>
        <begin position="348"/>
        <end position="529"/>
    </location>
</feature>
<dbReference type="InterPro" id="IPR036028">
    <property type="entry name" value="SH3-like_dom_sf"/>
</dbReference>
<feature type="compositionally biased region" description="Low complexity" evidence="2">
    <location>
        <begin position="283"/>
        <end position="305"/>
    </location>
</feature>
<dbReference type="STRING" id="37003.ENSKMAP00000004801"/>
<accession>A0A3Q2ZMD9</accession>
<dbReference type="Pfam" id="PF14603">
    <property type="entry name" value="hSH3"/>
    <property type="match status" value="1"/>
</dbReference>
<feature type="compositionally biased region" description="Basic residues" evidence="2">
    <location>
        <begin position="740"/>
        <end position="755"/>
    </location>
</feature>
<evidence type="ECO:0000256" key="1">
    <source>
        <dbReference type="ARBA" id="ARBA00022553"/>
    </source>
</evidence>
<feature type="region of interest" description="Disordered" evidence="2">
    <location>
        <begin position="216"/>
        <end position="328"/>
    </location>
</feature>
<feature type="region of interest" description="Disordered" evidence="2">
    <location>
        <begin position="68"/>
        <end position="131"/>
    </location>
</feature>
<feature type="region of interest" description="Disordered" evidence="2">
    <location>
        <begin position="923"/>
        <end position="1067"/>
    </location>
</feature>
<dbReference type="Gene3D" id="2.30.30.40">
    <property type="entry name" value="SH3 Domains"/>
    <property type="match status" value="1"/>
</dbReference>
<feature type="region of interest" description="Disordered" evidence="2">
    <location>
        <begin position="633"/>
        <end position="832"/>
    </location>
</feature>
<feature type="compositionally biased region" description="Polar residues" evidence="2">
    <location>
        <begin position="489"/>
        <end position="498"/>
    </location>
</feature>
<dbReference type="AlphaFoldDB" id="A0A3Q2ZMD9"/>
<feature type="compositionally biased region" description="Basic and acidic residues" evidence="2">
    <location>
        <begin position="94"/>
        <end position="131"/>
    </location>
</feature>
<evidence type="ECO:0000313" key="4">
    <source>
        <dbReference type="Ensembl" id="ENSKMAP00000004801.1"/>
    </source>
</evidence>
<dbReference type="Ensembl" id="ENSKMAT00000004887.1">
    <property type="protein sequence ID" value="ENSKMAP00000004801.1"/>
    <property type="gene ID" value="ENSKMAG00000003660.1"/>
</dbReference>
<proteinExistence type="predicted"/>
<feature type="compositionally biased region" description="Pro residues" evidence="2">
    <location>
        <begin position="224"/>
        <end position="238"/>
    </location>
</feature>
<feature type="region of interest" description="Disordered" evidence="2">
    <location>
        <begin position="542"/>
        <end position="615"/>
    </location>
</feature>
<feature type="region of interest" description="Disordered" evidence="2">
    <location>
        <begin position="27"/>
        <end position="55"/>
    </location>
</feature>
<reference evidence="4" key="1">
    <citation type="submission" date="2025-08" db="UniProtKB">
        <authorList>
            <consortium name="Ensembl"/>
        </authorList>
    </citation>
    <scope>IDENTIFICATION</scope>
</reference>
<dbReference type="RefSeq" id="XP_017284278.1">
    <property type="nucleotide sequence ID" value="XM_017428789.3"/>
</dbReference>
<feature type="compositionally biased region" description="Polar residues" evidence="2">
    <location>
        <begin position="984"/>
        <end position="999"/>
    </location>
</feature>
<organism evidence="4 5">
    <name type="scientific">Kryptolebias marmoratus</name>
    <name type="common">Mangrove killifish</name>
    <name type="synonym">Rivulus marmoratus</name>
    <dbReference type="NCBI Taxonomy" id="37003"/>
    <lineage>
        <taxon>Eukaryota</taxon>
        <taxon>Metazoa</taxon>
        <taxon>Chordata</taxon>
        <taxon>Craniata</taxon>
        <taxon>Vertebrata</taxon>
        <taxon>Euteleostomi</taxon>
        <taxon>Actinopterygii</taxon>
        <taxon>Neopterygii</taxon>
        <taxon>Teleostei</taxon>
        <taxon>Neoteleostei</taxon>
        <taxon>Acanthomorphata</taxon>
        <taxon>Ovalentaria</taxon>
        <taxon>Atherinomorphae</taxon>
        <taxon>Cyprinodontiformes</taxon>
        <taxon>Rivulidae</taxon>
        <taxon>Kryptolebias</taxon>
    </lineage>
</organism>
<dbReference type="OMA" id="RTFSMPD"/>
<dbReference type="PANTHER" id="PTHR16830">
    <property type="entry name" value="SH2 CONTAINING ADAPTOR PRAM-1 RELATED"/>
    <property type="match status" value="1"/>
</dbReference>
<feature type="compositionally biased region" description="Basic and acidic residues" evidence="2">
    <location>
        <begin position="649"/>
        <end position="661"/>
    </location>
</feature>
<feature type="domain" description="Helically-extended SH3" evidence="3">
    <location>
        <begin position="831"/>
        <end position="897"/>
    </location>
</feature>
<feature type="compositionally biased region" description="Pro residues" evidence="2">
    <location>
        <begin position="1017"/>
        <end position="1030"/>
    </location>
</feature>
<evidence type="ECO:0000313" key="5">
    <source>
        <dbReference type="Proteomes" id="UP000264800"/>
    </source>
</evidence>
<feature type="compositionally biased region" description="Basic and acidic residues" evidence="2">
    <location>
        <begin position="678"/>
        <end position="691"/>
    </location>
</feature>
<dbReference type="GeneTree" id="ENSGT00940000174833"/>
<feature type="compositionally biased region" description="Low complexity" evidence="2">
    <location>
        <begin position="351"/>
        <end position="375"/>
    </location>
</feature>
<evidence type="ECO:0000256" key="2">
    <source>
        <dbReference type="SAM" id="MobiDB-lite"/>
    </source>
</evidence>
<feature type="region of interest" description="Disordered" evidence="2">
    <location>
        <begin position="175"/>
        <end position="202"/>
    </location>
</feature>
<keyword evidence="5" id="KW-1185">Reference proteome</keyword>
<dbReference type="GO" id="GO:0050852">
    <property type="term" value="P:T cell receptor signaling pathway"/>
    <property type="evidence" value="ECO:0007669"/>
    <property type="project" value="TreeGrafter"/>
</dbReference>
<dbReference type="InterPro" id="IPR029294">
    <property type="entry name" value="hSH3"/>
</dbReference>
<protein>
    <submittedName>
        <fullName evidence="4">Nascent polypeptide-associated complex subunit alpha, muscle-specific form-like</fullName>
    </submittedName>
</protein>
<dbReference type="SUPFAM" id="SSF50044">
    <property type="entry name" value="SH3-domain"/>
    <property type="match status" value="1"/>
</dbReference>
<feature type="compositionally biased region" description="Basic and acidic residues" evidence="2">
    <location>
        <begin position="768"/>
        <end position="831"/>
    </location>
</feature>
<dbReference type="GO" id="GO:0005886">
    <property type="term" value="C:plasma membrane"/>
    <property type="evidence" value="ECO:0007669"/>
    <property type="project" value="InterPro"/>
</dbReference>
<evidence type="ECO:0000259" key="3">
    <source>
        <dbReference type="Pfam" id="PF14603"/>
    </source>
</evidence>
<name>A0A3Q2ZMD9_KRYMA</name>
<feature type="compositionally biased region" description="Basic and acidic residues" evidence="2">
    <location>
        <begin position="76"/>
        <end position="86"/>
    </location>
</feature>
<sequence length="1067" mass="116463">MDQQEESMDFKTVRAMFEEKEYLLRQPKARPVVSTKPKAAPSPQSPTYLPAGARPSLLTSMNQALEGNAVNVPRVVFKDEKKEAKKPLIQTNVKGKEKSDGKVKESKSKMGRESKKHEEKQEDASYQKDKKLPSFIAKKEVTAELVPISPPPKVQKKKGFPVFKKSAKRESAIIIDSPTLEGSGPAPLIPVPSDAGNMPDESIYSIPKSILLKENPLADMTPPSHTPEPPDVFPPPVFFPEVPTPQIETPSDTENPALPVFSTISQNKIPNTPSVVPSPPNIAAPTPSSTAAPSRPNTAIPSRPSFAPPAPPNSAVPSHPNIAPQAPLPVAAPIAPNIVAPNLSATAVLDPSPSAAPAPLNTASLTPPRRASPAPLLSPSPSASPTPPTRLAFSEALPVASAPSPSPPELQVTAEFDSEDVDLAVAAEERPLTPDSPSSSQYSKIERPISALSALERAEDMSSGKRTPPSDLRILNALEKARKKAASPLLNSNRSYSVTPPPEDPPFLEIPTDPLPELPPIDYNGENLSTPKSAMAQFMAVNGTDHQQDSPNWEHINEEGSDGVPELLVVPPPPLSQALPEDMSLYSSPAKPDRPPSVSLSQNEFIPPPPLFEEMPVPSEFLEAETEDVPELEGLASDANSPEVPVVEWDNKNYKGADAADGRAPLEYYSNGVTDPETEAHSEPEYEDSYKDSAVPESSLPVSLPVTQDPPPVEEPQVDFKNSAFEDTENMYEDVATSVSKKKGKSNNDKKRKGTPKNPYTDSSQETALEKTKTGRFSKIEKKVKEDEKNEKELKKKEKQRLEKEKKEMKEKMEREKKEQKEKEKKENEMKKKFKITGQEEVLYQAKVTETTKGRKHNLPVKSGDIVNIIRTDFCPKGKWLARDSSNNYGYIDVQHVELDIKEMLELGKKAGRTSAVIDLKDTNAGNSASNHLPGEAYTDDSEEWNSDEDEPHSPSPTGHQFPPAVHSKTLSMPDMGNTELPINHQQSRSDMCDNSQSQARKEALQKLEIFLQSPKPANPTPSDPEPETSPAPEQKEEVSVPEESATQEEDFDPAALILPPPPDFMV</sequence>
<dbReference type="PRINTS" id="PR01217">
    <property type="entry name" value="PRICHEXTENSN"/>
</dbReference>
<dbReference type="GeneID" id="108243400"/>
<dbReference type="PANTHER" id="PTHR16830:SF20">
    <property type="entry name" value="SI:CH211-188C16.1-RELATED"/>
    <property type="match status" value="1"/>
</dbReference>
<feature type="compositionally biased region" description="Pro residues" evidence="2">
    <location>
        <begin position="376"/>
        <end position="388"/>
    </location>
</feature>
<dbReference type="FunFam" id="2.30.30.40:FF:000307">
    <property type="entry name" value="Predicted protein"/>
    <property type="match status" value="1"/>
</dbReference>
<dbReference type="GO" id="GO:0072659">
    <property type="term" value="P:protein localization to plasma membrane"/>
    <property type="evidence" value="ECO:0007669"/>
    <property type="project" value="TreeGrafter"/>
</dbReference>
<dbReference type="GO" id="GO:0007229">
    <property type="term" value="P:integrin-mediated signaling pathway"/>
    <property type="evidence" value="ECO:0007669"/>
    <property type="project" value="InterPro"/>
</dbReference>